<dbReference type="AlphaFoldDB" id="A0A6J6AX35"/>
<dbReference type="Gene3D" id="3.40.50.2000">
    <property type="entry name" value="Glycogen Phosphorylase B"/>
    <property type="match status" value="2"/>
</dbReference>
<organism evidence="2">
    <name type="scientific">freshwater metagenome</name>
    <dbReference type="NCBI Taxonomy" id="449393"/>
    <lineage>
        <taxon>unclassified sequences</taxon>
        <taxon>metagenomes</taxon>
        <taxon>ecological metagenomes</taxon>
    </lineage>
</organism>
<evidence type="ECO:0000259" key="1">
    <source>
        <dbReference type="Pfam" id="PF13439"/>
    </source>
</evidence>
<reference evidence="2" key="1">
    <citation type="submission" date="2020-05" db="EMBL/GenBank/DDBJ databases">
        <authorList>
            <person name="Chiriac C."/>
            <person name="Salcher M."/>
            <person name="Ghai R."/>
            <person name="Kavagutti S V."/>
        </authorList>
    </citation>
    <scope>NUCLEOTIDE SEQUENCE</scope>
</reference>
<sequence length="390" mass="42087">MRNLRIGIVCPYGWDTPGGVQIHIKELAQWLIAKGHSVSVLAPVSEEDGNIEPWVVSAGRPISIPYNGAIAKVIFGPIASSRVKQWIANGNFDLLHLHEPAIPSLSLLAGWAGDGPMVATFHAATNSQKIANAIGTMLDPLIERITAKIAVSEIARETLKDRFNTEAVVIPNGIDSSKFENIGPRAEWALPNTIGFIGRFDEPRKGLGVLLDAIPEIVSKIPNLRVLVAGPGEAQDFREKIPVSLRDRITFLGRISELEKAQFFKSIALYIAPNTGGESFGIILAEAMASQTPIVASDLPAFTSLLDNGKSGELFTSENSAALASAVLHLLGDEQARGKIAEAGRIKSQLYDWNTVGEQVLSVYELALAGNTRVSLASENRFWNRLRSNG</sequence>
<evidence type="ECO:0000313" key="2">
    <source>
        <dbReference type="EMBL" id="CAB4531362.1"/>
    </source>
</evidence>
<dbReference type="PANTHER" id="PTHR45947">
    <property type="entry name" value="SULFOQUINOVOSYL TRANSFERASE SQD2"/>
    <property type="match status" value="1"/>
</dbReference>
<protein>
    <submittedName>
        <fullName evidence="2">Unannotated protein</fullName>
    </submittedName>
</protein>
<dbReference type="SUPFAM" id="SSF53756">
    <property type="entry name" value="UDP-Glycosyltransferase/glycogen phosphorylase"/>
    <property type="match status" value="1"/>
</dbReference>
<dbReference type="EMBL" id="CAEZSJ010000002">
    <property type="protein sequence ID" value="CAB4531362.1"/>
    <property type="molecule type" value="Genomic_DNA"/>
</dbReference>
<dbReference type="GO" id="GO:0016757">
    <property type="term" value="F:glycosyltransferase activity"/>
    <property type="evidence" value="ECO:0007669"/>
    <property type="project" value="TreeGrafter"/>
</dbReference>
<dbReference type="Pfam" id="PF13692">
    <property type="entry name" value="Glyco_trans_1_4"/>
    <property type="match status" value="1"/>
</dbReference>
<feature type="domain" description="Glycosyltransferase subfamily 4-like N-terminal" evidence="1">
    <location>
        <begin position="17"/>
        <end position="177"/>
    </location>
</feature>
<gene>
    <name evidence="2" type="ORF">UFOPK1425_00022</name>
</gene>
<accession>A0A6J6AX35</accession>
<proteinExistence type="predicted"/>
<dbReference type="InterPro" id="IPR028098">
    <property type="entry name" value="Glyco_trans_4-like_N"/>
</dbReference>
<name>A0A6J6AX35_9ZZZZ</name>
<dbReference type="InterPro" id="IPR050194">
    <property type="entry name" value="Glycosyltransferase_grp1"/>
</dbReference>
<dbReference type="Pfam" id="PF13439">
    <property type="entry name" value="Glyco_transf_4"/>
    <property type="match status" value="1"/>
</dbReference>
<dbReference type="CDD" id="cd03801">
    <property type="entry name" value="GT4_PimA-like"/>
    <property type="match status" value="1"/>
</dbReference>
<dbReference type="PANTHER" id="PTHR45947:SF3">
    <property type="entry name" value="SULFOQUINOVOSYL TRANSFERASE SQD2"/>
    <property type="match status" value="1"/>
</dbReference>